<name>A0ABU2Y8S3_9FLAO</name>
<dbReference type="Pfam" id="PF05096">
    <property type="entry name" value="Glu_cyclase_2"/>
    <property type="match status" value="1"/>
</dbReference>
<gene>
    <name evidence="2" type="ORF">RM538_01030</name>
</gene>
<dbReference type="Proteomes" id="UP001254488">
    <property type="component" value="Unassembled WGS sequence"/>
</dbReference>
<dbReference type="EMBL" id="JAVRHZ010000001">
    <property type="protein sequence ID" value="MDT0554569.1"/>
    <property type="molecule type" value="Genomic_DNA"/>
</dbReference>
<sequence>MSFYKLFALIALLVVFPSCEEEVTNVNDLFSVTIKDQKKKYTTEESIEVSLVNKKNKEISTITYNLDDVSVSANASESKTISLSEKKLGKRSVIATVVVDDKSYTVSKDIIIVASKSPKLYSYKILETYPHDNNAYTQGLEFKGDTLYESTGQRKESSLRKIAYKTGEVLQKVALQDQYFGEGLTILNNKIYQLTWQAKTGFIYNLNTLERTGTFVYGKSKEGWGLANDGAKIYKSDGTEKIWTLNAETLAEEDYIEIYTNKSKIDSVNELEYVDGKIYANIYQKDAIAIVNPNNGAVEGVINLKSLKEQVTQHPKLDVLNGIAYKGEPNILYITGKNWDKLFKIEIIAN</sequence>
<organism evidence="2 3">
    <name type="scientific">Patiriisocius hiemis</name>
    <dbReference type="NCBI Taxonomy" id="3075604"/>
    <lineage>
        <taxon>Bacteria</taxon>
        <taxon>Pseudomonadati</taxon>
        <taxon>Bacteroidota</taxon>
        <taxon>Flavobacteriia</taxon>
        <taxon>Flavobacteriales</taxon>
        <taxon>Flavobacteriaceae</taxon>
        <taxon>Patiriisocius</taxon>
    </lineage>
</organism>
<dbReference type="InterPro" id="IPR007788">
    <property type="entry name" value="QCT"/>
</dbReference>
<reference evidence="2 3" key="1">
    <citation type="submission" date="2023-09" db="EMBL/GenBank/DDBJ databases">
        <authorList>
            <person name="Rey-Velasco X."/>
        </authorList>
    </citation>
    <scope>NUCLEOTIDE SEQUENCE [LARGE SCALE GENOMIC DNA]</scope>
    <source>
        <strain evidence="2 3">W242</strain>
    </source>
</reference>
<dbReference type="PANTHER" id="PTHR31270">
    <property type="entry name" value="GLUTAMINYL-PEPTIDE CYCLOTRANSFERASE"/>
    <property type="match status" value="1"/>
</dbReference>
<feature type="chain" id="PRO_5045096190" evidence="1">
    <location>
        <begin position="21"/>
        <end position="350"/>
    </location>
</feature>
<accession>A0ABU2Y8S3</accession>
<comment type="caution">
    <text evidence="2">The sequence shown here is derived from an EMBL/GenBank/DDBJ whole genome shotgun (WGS) entry which is preliminary data.</text>
</comment>
<feature type="signal peptide" evidence="1">
    <location>
        <begin position="1"/>
        <end position="20"/>
    </location>
</feature>
<dbReference type="SUPFAM" id="SSF63825">
    <property type="entry name" value="YWTD domain"/>
    <property type="match status" value="1"/>
</dbReference>
<proteinExistence type="predicted"/>
<protein>
    <submittedName>
        <fullName evidence="2">Glutaminyl-peptide cyclotransferase</fullName>
    </submittedName>
</protein>
<evidence type="ECO:0000313" key="3">
    <source>
        <dbReference type="Proteomes" id="UP001254488"/>
    </source>
</evidence>
<dbReference type="RefSeq" id="WP_311331530.1">
    <property type="nucleotide sequence ID" value="NZ_JAVRHZ010000001.1"/>
</dbReference>
<evidence type="ECO:0000313" key="2">
    <source>
        <dbReference type="EMBL" id="MDT0554569.1"/>
    </source>
</evidence>
<evidence type="ECO:0000256" key="1">
    <source>
        <dbReference type="SAM" id="SignalP"/>
    </source>
</evidence>
<keyword evidence="1" id="KW-0732">Signal</keyword>
<dbReference type="PANTHER" id="PTHR31270:SF1">
    <property type="entry name" value="GLUTAMINYL-PEPTIDE CYCLOTRANSFERASE"/>
    <property type="match status" value="1"/>
</dbReference>
<keyword evidence="3" id="KW-1185">Reference proteome</keyword>